<dbReference type="InParanoid" id="A0A165C0U6"/>
<accession>A0A165C0U6</accession>
<evidence type="ECO:0000313" key="2">
    <source>
        <dbReference type="EMBL" id="KZT50068.1"/>
    </source>
</evidence>
<reference evidence="2 3" key="1">
    <citation type="journal article" date="2016" name="Mol. Biol. Evol.">
        <title>Comparative Genomics of Early-Diverging Mushroom-Forming Fungi Provides Insights into the Origins of Lignocellulose Decay Capabilities.</title>
        <authorList>
            <person name="Nagy L.G."/>
            <person name="Riley R."/>
            <person name="Tritt A."/>
            <person name="Adam C."/>
            <person name="Daum C."/>
            <person name="Floudas D."/>
            <person name="Sun H."/>
            <person name="Yadav J.S."/>
            <person name="Pangilinan J."/>
            <person name="Larsson K.H."/>
            <person name="Matsuura K."/>
            <person name="Barry K."/>
            <person name="Labutti K."/>
            <person name="Kuo R."/>
            <person name="Ohm R.A."/>
            <person name="Bhattacharya S.S."/>
            <person name="Shirouzu T."/>
            <person name="Yoshinaga Y."/>
            <person name="Martin F.M."/>
            <person name="Grigoriev I.V."/>
            <person name="Hibbett D.S."/>
        </authorList>
    </citation>
    <scope>NUCLEOTIDE SEQUENCE [LARGE SCALE GENOMIC DNA]</scope>
    <source>
        <strain evidence="2 3">HHB12733</strain>
    </source>
</reference>
<keyword evidence="3" id="KW-1185">Reference proteome</keyword>
<feature type="compositionally biased region" description="Pro residues" evidence="1">
    <location>
        <begin position="578"/>
        <end position="589"/>
    </location>
</feature>
<dbReference type="AlphaFoldDB" id="A0A165C0U6"/>
<evidence type="ECO:0000313" key="3">
    <source>
        <dbReference type="Proteomes" id="UP000076842"/>
    </source>
</evidence>
<evidence type="ECO:0000256" key="1">
    <source>
        <dbReference type="SAM" id="MobiDB-lite"/>
    </source>
</evidence>
<proteinExistence type="predicted"/>
<organism evidence="2 3">
    <name type="scientific">Calocera cornea HHB12733</name>
    <dbReference type="NCBI Taxonomy" id="1353952"/>
    <lineage>
        <taxon>Eukaryota</taxon>
        <taxon>Fungi</taxon>
        <taxon>Dikarya</taxon>
        <taxon>Basidiomycota</taxon>
        <taxon>Agaricomycotina</taxon>
        <taxon>Dacrymycetes</taxon>
        <taxon>Dacrymycetales</taxon>
        <taxon>Dacrymycetaceae</taxon>
        <taxon>Calocera</taxon>
    </lineage>
</organism>
<name>A0A165C0U6_9BASI</name>
<dbReference type="STRING" id="1353952.A0A165C0U6"/>
<dbReference type="EMBL" id="KV424246">
    <property type="protein sequence ID" value="KZT50068.1"/>
    <property type="molecule type" value="Genomic_DNA"/>
</dbReference>
<sequence>MGRAKPDAPRPNFTGKKHLTLYERFANDTVQRFGDEPALLQRKANLLPAHRYSAEQYAALQIEDPAGLIAKATEDELRKHWREFQLRFNTSYVGKGKIEEGDVPFNRAENMRNLWARNPLDPTVYPQTYDSRSPHRAYALGRPAIRPKQWFRQPSDELSLMHVVSAEHIRLSTLLKEICKGTAGFINAWGAKTLCDAHDDYSARIRKLLAALPGERPAKVRELIGMYSLLYMYESWKPFNLENLPKVRNFVGIVCAPGTVDDSSDPRKTLHRHGVSILRPVPREQLANDPTAVAAWKDDNFTLDWVKQQRQEKLGALLPQHLVQANAVSQYAKTAAQQRAGNLLSSKRRKAKRNKVENEFKAYNKRDIDFDKPMDYDLYRRMQFDKRITAAKFRLSAEAAHPVVASSSSSSAILPGVARPEVRQGHRVYGGVPEGLAGHLPWPEMQEKLQDELGVPARPDVRPAQLHQLPPRAQRPPPQAQQRPPPPKPQQLPPPPQPQQPKPKPKPAPLPASPPQQQQDDVDMDAYFDARMSSVMQAAQAPPALPPPAPQATQPHYVRWVRELQEQGKLPKPKSPERPQPPQQPQQPQ</sequence>
<protein>
    <submittedName>
        <fullName evidence="2">Uncharacterized protein</fullName>
    </submittedName>
</protein>
<gene>
    <name evidence="2" type="ORF">CALCODRAFT_488978</name>
</gene>
<feature type="region of interest" description="Disordered" evidence="1">
    <location>
        <begin position="468"/>
        <end position="589"/>
    </location>
</feature>
<feature type="compositionally biased region" description="Pro residues" evidence="1">
    <location>
        <begin position="473"/>
        <end position="514"/>
    </location>
</feature>
<dbReference type="Proteomes" id="UP000076842">
    <property type="component" value="Unassembled WGS sequence"/>
</dbReference>